<sequence>MANSGVKPINQAFKEETCYVLINMMEEVIKRGTGWNAKIDRPAAGKT</sequence>
<feature type="non-terminal residue" evidence="1">
    <location>
        <position position="47"/>
    </location>
</feature>
<dbReference type="EMBL" id="BARW01001265">
    <property type="protein sequence ID" value="GAI72620.1"/>
    <property type="molecule type" value="Genomic_DNA"/>
</dbReference>
<comment type="caution">
    <text evidence="1">The sequence shown here is derived from an EMBL/GenBank/DDBJ whole genome shotgun (WGS) entry which is preliminary data.</text>
</comment>
<organism evidence="1">
    <name type="scientific">marine sediment metagenome</name>
    <dbReference type="NCBI Taxonomy" id="412755"/>
    <lineage>
        <taxon>unclassified sequences</taxon>
        <taxon>metagenomes</taxon>
        <taxon>ecological metagenomes</taxon>
    </lineage>
</organism>
<accession>X1SB21</accession>
<protein>
    <submittedName>
        <fullName evidence="1">Uncharacterized protein</fullName>
    </submittedName>
</protein>
<name>X1SB21_9ZZZZ</name>
<dbReference type="InterPro" id="IPR012338">
    <property type="entry name" value="Beta-lactam/transpept-like"/>
</dbReference>
<reference evidence="1" key="1">
    <citation type="journal article" date="2014" name="Front. Microbiol.">
        <title>High frequency of phylogenetically diverse reductive dehalogenase-homologous genes in deep subseafloor sedimentary metagenomes.</title>
        <authorList>
            <person name="Kawai M."/>
            <person name="Futagami T."/>
            <person name="Toyoda A."/>
            <person name="Takaki Y."/>
            <person name="Nishi S."/>
            <person name="Hori S."/>
            <person name="Arai W."/>
            <person name="Tsubouchi T."/>
            <person name="Morono Y."/>
            <person name="Uchiyama I."/>
            <person name="Ito T."/>
            <person name="Fujiyama A."/>
            <person name="Inagaki F."/>
            <person name="Takami H."/>
        </authorList>
    </citation>
    <scope>NUCLEOTIDE SEQUENCE</scope>
    <source>
        <strain evidence="1">Expedition CK06-06</strain>
    </source>
</reference>
<dbReference type="AlphaFoldDB" id="X1SB21"/>
<dbReference type="Gene3D" id="3.40.710.10">
    <property type="entry name" value="DD-peptidase/beta-lactamase superfamily"/>
    <property type="match status" value="1"/>
</dbReference>
<proteinExistence type="predicted"/>
<gene>
    <name evidence="1" type="ORF">S12H4_04204</name>
</gene>
<evidence type="ECO:0000313" key="1">
    <source>
        <dbReference type="EMBL" id="GAI72620.1"/>
    </source>
</evidence>
<dbReference type="SUPFAM" id="SSF56601">
    <property type="entry name" value="beta-lactamase/transpeptidase-like"/>
    <property type="match status" value="1"/>
</dbReference>